<accession>A0A1I0GYM0</accession>
<name>A0A1I0GYM0_9RHOB</name>
<dbReference type="OrthoDB" id="7778091at2"/>
<protein>
    <submittedName>
        <fullName evidence="1">Uncharacterized protein</fullName>
    </submittedName>
</protein>
<dbReference type="RefSeq" id="WP_090735736.1">
    <property type="nucleotide sequence ID" value="NZ_FOHO01000009.1"/>
</dbReference>
<dbReference type="STRING" id="364199.SAMN04489858_109122"/>
<proteinExistence type="predicted"/>
<organism evidence="1 2">
    <name type="scientific">Paracoccus homiensis</name>
    <dbReference type="NCBI Taxonomy" id="364199"/>
    <lineage>
        <taxon>Bacteria</taxon>
        <taxon>Pseudomonadati</taxon>
        <taxon>Pseudomonadota</taxon>
        <taxon>Alphaproteobacteria</taxon>
        <taxon>Rhodobacterales</taxon>
        <taxon>Paracoccaceae</taxon>
        <taxon>Paracoccus</taxon>
    </lineage>
</organism>
<evidence type="ECO:0000313" key="1">
    <source>
        <dbReference type="EMBL" id="SET75645.1"/>
    </source>
</evidence>
<dbReference type="AlphaFoldDB" id="A0A1I0GYM0"/>
<gene>
    <name evidence="1" type="ORF">SAMN04489858_109122</name>
</gene>
<dbReference type="Proteomes" id="UP000199180">
    <property type="component" value="Unassembled WGS sequence"/>
</dbReference>
<sequence length="64" mass="7045">MTPSEHSLAFLRAVRTGPATLAENAERAGLTLAQAREVLFRGTQAGRLRVNDKDRQNIVIEVVE</sequence>
<reference evidence="1 2" key="1">
    <citation type="submission" date="2016-10" db="EMBL/GenBank/DDBJ databases">
        <authorList>
            <person name="de Groot N.N."/>
        </authorList>
    </citation>
    <scope>NUCLEOTIDE SEQUENCE [LARGE SCALE GENOMIC DNA]</scope>
    <source>
        <strain evidence="1 2">DSM 17862</strain>
    </source>
</reference>
<evidence type="ECO:0000313" key="2">
    <source>
        <dbReference type="Proteomes" id="UP000199180"/>
    </source>
</evidence>
<dbReference type="EMBL" id="FOHO01000009">
    <property type="protein sequence ID" value="SET75645.1"/>
    <property type="molecule type" value="Genomic_DNA"/>
</dbReference>
<keyword evidence="2" id="KW-1185">Reference proteome</keyword>